<dbReference type="InterPro" id="IPR050905">
    <property type="entry name" value="Plant_NBS-LRR"/>
</dbReference>
<dbReference type="InterPro" id="IPR002182">
    <property type="entry name" value="NB-ARC"/>
</dbReference>
<dbReference type="Gene3D" id="3.80.10.10">
    <property type="entry name" value="Ribonuclease Inhibitor"/>
    <property type="match status" value="2"/>
</dbReference>
<evidence type="ECO:0000256" key="2">
    <source>
        <dbReference type="ARBA" id="ARBA00022737"/>
    </source>
</evidence>
<accession>A0A2G5C0E5</accession>
<dbReference type="FunFam" id="1.10.10.10:FF:000322">
    <property type="entry name" value="Probable disease resistance protein At1g63360"/>
    <property type="match status" value="1"/>
</dbReference>
<evidence type="ECO:0000259" key="7">
    <source>
        <dbReference type="Pfam" id="PF23247"/>
    </source>
</evidence>
<evidence type="ECO:0000256" key="5">
    <source>
        <dbReference type="SAM" id="Coils"/>
    </source>
</evidence>
<dbReference type="SUPFAM" id="SSF52058">
    <property type="entry name" value="L domain-like"/>
    <property type="match status" value="1"/>
</dbReference>
<dbReference type="PANTHER" id="PTHR33463:SF187">
    <property type="entry name" value="AND NB-ARC DOMAIN DISEASE RESISTANCE PROTEIN, PUTATIVE-RELATED"/>
    <property type="match status" value="1"/>
</dbReference>
<feature type="domain" description="Disease resistance protein winged helix" evidence="8">
    <location>
        <begin position="391"/>
        <end position="464"/>
    </location>
</feature>
<dbReference type="InterPro" id="IPR027417">
    <property type="entry name" value="P-loop_NTPase"/>
</dbReference>
<evidence type="ECO:0000313" key="10">
    <source>
        <dbReference type="EMBL" id="PIA24746.1"/>
    </source>
</evidence>
<feature type="domain" description="Disease resistance protein At4g27190-like leucine-rich repeats" evidence="7">
    <location>
        <begin position="788"/>
        <end position="854"/>
    </location>
</feature>
<feature type="non-terminal residue" evidence="10">
    <location>
        <position position="856"/>
    </location>
</feature>
<evidence type="ECO:0000256" key="4">
    <source>
        <dbReference type="ARBA" id="ARBA00022840"/>
    </source>
</evidence>
<dbReference type="InterPro" id="IPR057135">
    <property type="entry name" value="At4g27190-like_LRR"/>
</dbReference>
<sequence>MEQYRYKKSRKEQLETLKNKTEELVARVNDANRMLQIIEEDQEKTRTSEVELWLTKSSDAITHAESIDDEAKAAKRCLNGVIPNCCSRLNLEKRISKLSKEVTDLFEKAGHFTDTSPCLPVQKMGIMMSTAKMTGKTTAEKNLQMVWECLMGDAFVKIGVFGMGGVGKTTMMKNINNLLLEQKIRFNKVIWVTVSKDATVQKLQSNIAMAVKVDLSKEHDEAIMAALLLKAFHRMGRFVLILDDMWEEFSLHDLGVPMPTKENGCKLVLTTRSSEVCHKMECESIIKAELLSEEEGWELFINKYGADLPPGVEEVARDIVKECACLPLAIITTAVAMRGKVDIQDWKGSLTDLQERTSLFNDMEAKVIERLKFSYNHLDKISQNCFLYCALYPEDWEIKEYELINYWIIEGLIQGRSSEDEIDCGYRILNILKSCCMLEELYKDKTRRGLRKYVKMHDLIRDMALNIGRTNPKLLIKAGAQYRKNTAKEDWPEDLERASFMVNAIEVVTISPECPRLLTLFLAKNPLTRMIASDFFLHMKGLTVLNLCFTWISFLPESISNLVNLRGLLLSHCYSLRAVPSLSKLQSLIVLKLNYTSIEELPQGMEMLINLKCLNLRSTKQLQETIPVGLLRNLSSLQELDLSKIGVDKIYAEGRGNMFVGELLSLKKMEKLLIQFRDLRDFNTYARARNYQGLREFKFVVGSMTFWPSKRGISIFHDMDGFNYHLSLPKATEFLSIWIFPGLRRLSELACLKDMRELRECCIRNCNAMDCILSSEDGDVAHLQWVEKLRVESCFNIGTICKGFTTPGTLSCLKILHIDTCWKLKYLTSLTFLQHLHNLEEIEVKDCRNMEELVSL</sequence>
<dbReference type="GO" id="GO:0043531">
    <property type="term" value="F:ADP binding"/>
    <property type="evidence" value="ECO:0007669"/>
    <property type="project" value="InterPro"/>
</dbReference>
<organism evidence="10 11">
    <name type="scientific">Aquilegia coerulea</name>
    <name type="common">Rocky mountain columbine</name>
    <dbReference type="NCBI Taxonomy" id="218851"/>
    <lineage>
        <taxon>Eukaryota</taxon>
        <taxon>Viridiplantae</taxon>
        <taxon>Streptophyta</taxon>
        <taxon>Embryophyta</taxon>
        <taxon>Tracheophyta</taxon>
        <taxon>Spermatophyta</taxon>
        <taxon>Magnoliopsida</taxon>
        <taxon>Ranunculales</taxon>
        <taxon>Ranunculaceae</taxon>
        <taxon>Thalictroideae</taxon>
        <taxon>Aquilegia</taxon>
    </lineage>
</organism>
<dbReference type="Pfam" id="PF23559">
    <property type="entry name" value="WHD_DRP"/>
    <property type="match status" value="1"/>
</dbReference>
<dbReference type="Gene3D" id="1.10.8.430">
    <property type="entry name" value="Helical domain of apoptotic protease-activating factors"/>
    <property type="match status" value="1"/>
</dbReference>
<dbReference type="STRING" id="218851.A0A2G5C0E5"/>
<reference evidence="10 11" key="1">
    <citation type="submission" date="2017-09" db="EMBL/GenBank/DDBJ databases">
        <title>WGS assembly of Aquilegia coerulea Goldsmith.</title>
        <authorList>
            <person name="Hodges S."/>
            <person name="Kramer E."/>
            <person name="Nordborg M."/>
            <person name="Tomkins J."/>
            <person name="Borevitz J."/>
            <person name="Derieg N."/>
            <person name="Yan J."/>
            <person name="Mihaltcheva S."/>
            <person name="Hayes R.D."/>
            <person name="Rokhsar D."/>
        </authorList>
    </citation>
    <scope>NUCLEOTIDE SEQUENCE [LARGE SCALE GENOMIC DNA]</scope>
    <source>
        <strain evidence="11">cv. Goldsmith</strain>
    </source>
</reference>
<evidence type="ECO:0000259" key="9">
    <source>
        <dbReference type="Pfam" id="PF23598"/>
    </source>
</evidence>
<dbReference type="FunFam" id="3.40.50.300:FF:001091">
    <property type="entry name" value="Probable disease resistance protein At1g61300"/>
    <property type="match status" value="1"/>
</dbReference>
<keyword evidence="5" id="KW-0175">Coiled coil</keyword>
<dbReference type="Pfam" id="PF23247">
    <property type="entry name" value="LRR_RPS2"/>
    <property type="match status" value="1"/>
</dbReference>
<evidence type="ECO:0000256" key="3">
    <source>
        <dbReference type="ARBA" id="ARBA00022821"/>
    </source>
</evidence>
<dbReference type="InterPro" id="IPR055414">
    <property type="entry name" value="LRR_R13L4/SHOC2-like"/>
</dbReference>
<name>A0A2G5C0E5_AQUCA</name>
<dbReference type="InterPro" id="IPR032675">
    <property type="entry name" value="LRR_dom_sf"/>
</dbReference>
<dbReference type="OrthoDB" id="736010at2759"/>
<dbReference type="Proteomes" id="UP000230069">
    <property type="component" value="Unassembled WGS sequence"/>
</dbReference>
<dbReference type="Pfam" id="PF23598">
    <property type="entry name" value="LRR_14"/>
    <property type="match status" value="1"/>
</dbReference>
<evidence type="ECO:0000256" key="1">
    <source>
        <dbReference type="ARBA" id="ARBA00008894"/>
    </source>
</evidence>
<keyword evidence="11" id="KW-1185">Reference proteome</keyword>
<keyword evidence="4" id="KW-0067">ATP-binding</keyword>
<dbReference type="SUPFAM" id="SSF52540">
    <property type="entry name" value="P-loop containing nucleoside triphosphate hydrolases"/>
    <property type="match status" value="1"/>
</dbReference>
<feature type="coiled-coil region" evidence="5">
    <location>
        <begin position="7"/>
        <end position="41"/>
    </location>
</feature>
<evidence type="ECO:0000259" key="6">
    <source>
        <dbReference type="Pfam" id="PF00931"/>
    </source>
</evidence>
<dbReference type="EMBL" id="KZ305326">
    <property type="protein sequence ID" value="PIA24746.1"/>
    <property type="molecule type" value="Genomic_DNA"/>
</dbReference>
<dbReference type="InterPro" id="IPR058922">
    <property type="entry name" value="WHD_DRP"/>
</dbReference>
<dbReference type="GO" id="GO:0005524">
    <property type="term" value="F:ATP binding"/>
    <property type="evidence" value="ECO:0007669"/>
    <property type="project" value="UniProtKB-KW"/>
</dbReference>
<protein>
    <submittedName>
        <fullName evidence="10">Uncharacterized protein</fullName>
    </submittedName>
</protein>
<proteinExistence type="inferred from homology"/>
<dbReference type="InParanoid" id="A0A2G5C0E5"/>
<feature type="domain" description="NB-ARC" evidence="6">
    <location>
        <begin position="140"/>
        <end position="303"/>
    </location>
</feature>
<keyword evidence="2" id="KW-0677">Repeat</keyword>
<gene>
    <name evidence="10" type="ORF">AQUCO_48800001v1</name>
</gene>
<keyword evidence="4" id="KW-0547">Nucleotide-binding</keyword>
<dbReference type="GO" id="GO:0006952">
    <property type="term" value="P:defense response"/>
    <property type="evidence" value="ECO:0007669"/>
    <property type="project" value="UniProtKB-KW"/>
</dbReference>
<evidence type="ECO:0000259" key="8">
    <source>
        <dbReference type="Pfam" id="PF23559"/>
    </source>
</evidence>
<dbReference type="PRINTS" id="PR00364">
    <property type="entry name" value="DISEASERSIST"/>
</dbReference>
<comment type="similarity">
    <text evidence="1">Belongs to the disease resistance NB-LRR family.</text>
</comment>
<dbReference type="PANTHER" id="PTHR33463">
    <property type="entry name" value="NB-ARC DOMAIN-CONTAINING PROTEIN-RELATED"/>
    <property type="match status" value="1"/>
</dbReference>
<keyword evidence="3" id="KW-0611">Plant defense</keyword>
<feature type="domain" description="Disease resistance R13L4/SHOC-2-like LRR" evidence="9">
    <location>
        <begin position="553"/>
        <end position="679"/>
    </location>
</feature>
<dbReference type="Pfam" id="PF00931">
    <property type="entry name" value="NB-ARC"/>
    <property type="match status" value="1"/>
</dbReference>
<dbReference type="Gene3D" id="3.40.50.300">
    <property type="entry name" value="P-loop containing nucleotide triphosphate hydrolases"/>
    <property type="match status" value="1"/>
</dbReference>
<evidence type="ECO:0000313" key="11">
    <source>
        <dbReference type="Proteomes" id="UP000230069"/>
    </source>
</evidence>
<dbReference type="InterPro" id="IPR042197">
    <property type="entry name" value="Apaf_helical"/>
</dbReference>
<dbReference type="AlphaFoldDB" id="A0A2G5C0E5"/>